<evidence type="ECO:0000256" key="1">
    <source>
        <dbReference type="SAM" id="MobiDB-lite"/>
    </source>
</evidence>
<accession>A0A2H3CAC2</accession>
<keyword evidence="4" id="KW-1185">Reference proteome</keyword>
<gene>
    <name evidence="3" type="ORF">ARMGADRAFT_1049059</name>
</gene>
<evidence type="ECO:0000313" key="4">
    <source>
        <dbReference type="Proteomes" id="UP000217790"/>
    </source>
</evidence>
<dbReference type="Proteomes" id="UP000217790">
    <property type="component" value="Unassembled WGS sequence"/>
</dbReference>
<dbReference type="OMA" id="MSIFVEQ"/>
<dbReference type="EMBL" id="KZ293754">
    <property type="protein sequence ID" value="PBK80021.1"/>
    <property type="molecule type" value="Genomic_DNA"/>
</dbReference>
<dbReference type="InterPro" id="IPR046496">
    <property type="entry name" value="DUF6589"/>
</dbReference>
<reference evidence="4" key="1">
    <citation type="journal article" date="2017" name="Nat. Ecol. Evol.">
        <title>Genome expansion and lineage-specific genetic innovations in the forest pathogenic fungi Armillaria.</title>
        <authorList>
            <person name="Sipos G."/>
            <person name="Prasanna A.N."/>
            <person name="Walter M.C."/>
            <person name="O'Connor E."/>
            <person name="Balint B."/>
            <person name="Krizsan K."/>
            <person name="Kiss B."/>
            <person name="Hess J."/>
            <person name="Varga T."/>
            <person name="Slot J."/>
            <person name="Riley R."/>
            <person name="Boka B."/>
            <person name="Rigling D."/>
            <person name="Barry K."/>
            <person name="Lee J."/>
            <person name="Mihaltcheva S."/>
            <person name="LaButti K."/>
            <person name="Lipzen A."/>
            <person name="Waldron R."/>
            <person name="Moloney N.M."/>
            <person name="Sperisen C."/>
            <person name="Kredics L."/>
            <person name="Vagvoelgyi C."/>
            <person name="Patrignani A."/>
            <person name="Fitzpatrick D."/>
            <person name="Nagy I."/>
            <person name="Doyle S."/>
            <person name="Anderson J.B."/>
            <person name="Grigoriev I.V."/>
            <person name="Gueldener U."/>
            <person name="Muensterkoetter M."/>
            <person name="Nagy L.G."/>
        </authorList>
    </citation>
    <scope>NUCLEOTIDE SEQUENCE [LARGE SCALE GENOMIC DNA]</scope>
    <source>
        <strain evidence="4">Ar21-2</strain>
    </source>
</reference>
<name>A0A2H3CAC2_ARMGA</name>
<dbReference type="Pfam" id="PF20231">
    <property type="entry name" value="DUF6589"/>
    <property type="match status" value="1"/>
</dbReference>
<feature type="compositionally biased region" description="Polar residues" evidence="1">
    <location>
        <begin position="477"/>
        <end position="490"/>
    </location>
</feature>
<feature type="domain" description="DUF6589" evidence="2">
    <location>
        <begin position="208"/>
        <end position="562"/>
    </location>
</feature>
<feature type="region of interest" description="Disordered" evidence="1">
    <location>
        <begin position="449"/>
        <end position="490"/>
    </location>
</feature>
<sequence length="569" mass="64190">MLPHAVSIVTDCVYDEMEQAKPYFRISTDEVTPEFLVTWNIRDALSPLNMARLFLTWSKIIEAATWSKNAEKNWHRSPELGCKIVMVQVLHLRSVNCSKLQSMFGLFAWAHGVSHQVMEFLSHCSLSTSFTGTFNLLKSLADKGIEKGRYIVVFIPHSLGYDNINLSMSIFVEQTGSESSPKLHGVRDRNHMLLSPILPHLHTATRFTMAEIRPTAQQRSLYMHQASISIVQTLLLYSPAFSSYERNQSQLANIPQRPLPPNLCTKFYPLHVSTIEEASVQGNLRVHDDIYITQLKRKPSEMNTYAIPLFADQLTNSRCHGCIIARAGDLTPWLKRQVFQLGMGLFHLQMNLAWCILNKHRYSNGQVGGLSFFFTLLDKKRLNGKKPDYHTLTAALAQIHHGLLLDAWHVKCGKPSLAVFAQSNPTPADLLRIVRDILLDCACPPDVLLRESGPPGNDDNEGSIPSDLDDSDDDAAPQQTATNVPQDKSDPVHQNVQCLLRDLLYFEELTQAISSGDFGRLEDILPDLAALFHSSGSNNYSTEILHLLYNLKKVWTPEFAYVLQLIDKW</sequence>
<proteinExistence type="predicted"/>
<evidence type="ECO:0000313" key="3">
    <source>
        <dbReference type="EMBL" id="PBK80021.1"/>
    </source>
</evidence>
<dbReference type="InParanoid" id="A0A2H3CAC2"/>
<evidence type="ECO:0000259" key="2">
    <source>
        <dbReference type="Pfam" id="PF20231"/>
    </source>
</evidence>
<protein>
    <recommendedName>
        <fullName evidence="2">DUF6589 domain-containing protein</fullName>
    </recommendedName>
</protein>
<organism evidence="3 4">
    <name type="scientific">Armillaria gallica</name>
    <name type="common">Bulbous honey fungus</name>
    <name type="synonym">Armillaria bulbosa</name>
    <dbReference type="NCBI Taxonomy" id="47427"/>
    <lineage>
        <taxon>Eukaryota</taxon>
        <taxon>Fungi</taxon>
        <taxon>Dikarya</taxon>
        <taxon>Basidiomycota</taxon>
        <taxon>Agaricomycotina</taxon>
        <taxon>Agaricomycetes</taxon>
        <taxon>Agaricomycetidae</taxon>
        <taxon>Agaricales</taxon>
        <taxon>Marasmiineae</taxon>
        <taxon>Physalacriaceae</taxon>
        <taxon>Armillaria</taxon>
    </lineage>
</organism>
<dbReference type="OrthoDB" id="3040861at2759"/>
<dbReference type="AlphaFoldDB" id="A0A2H3CAC2"/>